<evidence type="ECO:0000313" key="4">
    <source>
        <dbReference type="EMBL" id="CDQ23957.1"/>
    </source>
</evidence>
<feature type="domain" description="N-acetyltransferase" evidence="3">
    <location>
        <begin position="7"/>
        <end position="156"/>
    </location>
</feature>
<keyword evidence="5" id="KW-1185">Reference proteome</keyword>
<comment type="caution">
    <text evidence="4">The sequence shown here is derived from an EMBL/GenBank/DDBJ whole genome shotgun (WGS) entry which is preliminary data.</text>
</comment>
<dbReference type="PANTHER" id="PTHR43877:SF8">
    <property type="entry name" value="N-ACETYLGLUTAMATE SYNTHASE-RELATED"/>
    <property type="match status" value="1"/>
</dbReference>
<dbReference type="EMBL" id="CCDI010000002">
    <property type="protein sequence ID" value="CDQ23957.1"/>
    <property type="molecule type" value="Genomic_DNA"/>
</dbReference>
<dbReference type="Pfam" id="PF00583">
    <property type="entry name" value="Acetyltransf_1"/>
    <property type="match status" value="1"/>
</dbReference>
<gene>
    <name evidence="4" type="ORF">BN983_02215</name>
</gene>
<protein>
    <submittedName>
        <fullName evidence="4">Ribosomal-protein-alanine acetyltransferase</fullName>
    </submittedName>
</protein>
<name>A0A024P6H8_9BACI</name>
<evidence type="ECO:0000256" key="1">
    <source>
        <dbReference type="ARBA" id="ARBA00022679"/>
    </source>
</evidence>
<sequence length="1025" mass="117266">MKTVERVKIVEYEKGYAAGIAKMWNESRENWGGDAVVMTEEDVLEKEAKSVNLHLFLAVVEAEVVGYCGLSEYKEDTGALYIPLLNVHPDYQGLKIGKKLLLQAIDKTVEYGWPRLDLFTWPGNIKAVPLYKKCGFFWEERDDTTHLMNFMPQVLQISALRPFFEKHDWYSTSVRPMEITPDGRKEKGFTFYEYRWEAGEEYVRVQFERTGRGMRLIETQDWCAEMEVPEFKLLENKDYPVKYKVENYTNDPFEVSLSGKSSLLVDEDLRKEELVKNSWNTESIIQVHLPEHEPNPWKTHPVIGSDLILDGHKLPMSTGVFPTQAGKVDIRSVQKYWRPGQEGALYLDVESRMEEKSTWIIQLPKQEVVEWAEPLLKVDVDCKSRLTIPLSVELLKNGSLNDVISVEAWTEDGRSFSFQTKLTLAFPGFGGKFGGETDKEWYGYNGPYFVMIEKRNHKVSIGSVRSKEDPFILMTPKIGQPFSEEFSKKTASSVEYMELAESFMLKTSLESEAFPGTLLNSYYTIYGDGLIEIRQELINSGQKDYKDLYLLQPIFPKYKALAIPEKDGVIIGTEALIPYTEYIRDKDISERWFFTTNRKGETFGVAWPKEAVGRKDDWRFALEYKVYDLLQGQRNILGPIQVGVNVSPDWSVWREMILGDVETLPEKPLFEMVAEGGIVSQAGREVIHSFRSLLTPHLYGELIVHHNGHTLVKEAKQEEEVTALDMPIVHDRPGLAVLSGSFHSDGRQADFMTYQFVQGKEEVRVRKEGDCWTVDNGVLTFSASSSYFPGIYSMKYQGREFLHHQYPIAGPKSWWNPWGGGIRYALEGVSPFSMMKEETVVGPVTKLDQEGNAWKGICLTTKFDVHEEMKGVTLKQYALTLPEVPAAAIFAEVDQRATRTFTGEKLALEAFFKPSDTLSSSYACIPTEGLFHTYYAGVEEYELESNDSVVVGSDDKKEHLLFVQSQSKKRAEWYMNKEVFLLETIHEWSASSGKVAAVEPAFLIIGDHQRPWKHHPFHRISFKGK</sequence>
<evidence type="ECO:0000313" key="5">
    <source>
        <dbReference type="Proteomes" id="UP000028868"/>
    </source>
</evidence>
<dbReference type="InterPro" id="IPR050832">
    <property type="entry name" value="Bact_Acetyltransf"/>
</dbReference>
<reference evidence="4 5" key="2">
    <citation type="submission" date="2014-05" db="EMBL/GenBank/DDBJ databases">
        <title>Draft genome sequence of Halobacillus karajensis HK-03.</title>
        <authorList>
            <person name="Khelaifia S."/>
            <person name="Croce O."/>
            <person name="Lagier J.C."/>
            <person name="Raoult D."/>
        </authorList>
    </citation>
    <scope>NUCLEOTIDE SEQUENCE [LARGE SCALE GENOMIC DNA]</scope>
    <source>
        <strain evidence="4 5">HD-03</strain>
    </source>
</reference>
<dbReference type="PANTHER" id="PTHR43877">
    <property type="entry name" value="AMINOALKYLPHOSPHONATE N-ACETYLTRANSFERASE-RELATED-RELATED"/>
    <property type="match status" value="1"/>
</dbReference>
<dbReference type="InterPro" id="IPR000182">
    <property type="entry name" value="GNAT_dom"/>
</dbReference>
<proteinExistence type="predicted"/>
<organism evidence="4 5">
    <name type="scientific">Halobacillus karajensis</name>
    <dbReference type="NCBI Taxonomy" id="195088"/>
    <lineage>
        <taxon>Bacteria</taxon>
        <taxon>Bacillati</taxon>
        <taxon>Bacillota</taxon>
        <taxon>Bacilli</taxon>
        <taxon>Bacillales</taxon>
        <taxon>Bacillaceae</taxon>
        <taxon>Halobacillus</taxon>
    </lineage>
</organism>
<dbReference type="PROSITE" id="PS51186">
    <property type="entry name" value="GNAT"/>
    <property type="match status" value="1"/>
</dbReference>
<dbReference type="AlphaFoldDB" id="A0A024P6H8"/>
<evidence type="ECO:0000256" key="2">
    <source>
        <dbReference type="ARBA" id="ARBA00023315"/>
    </source>
</evidence>
<keyword evidence="1" id="KW-0808">Transferase</keyword>
<reference evidence="5" key="1">
    <citation type="submission" date="2014-03" db="EMBL/GenBank/DDBJ databases">
        <authorList>
            <person name="Urmite Genomes U."/>
        </authorList>
    </citation>
    <scope>NUCLEOTIDE SEQUENCE [LARGE SCALE GENOMIC DNA]</scope>
    <source>
        <strain evidence="5">HD-03</strain>
    </source>
</reference>
<dbReference type="GO" id="GO:0016747">
    <property type="term" value="F:acyltransferase activity, transferring groups other than amino-acyl groups"/>
    <property type="evidence" value="ECO:0007669"/>
    <property type="project" value="InterPro"/>
</dbReference>
<dbReference type="SUPFAM" id="SSF55729">
    <property type="entry name" value="Acyl-CoA N-acyltransferases (Nat)"/>
    <property type="match status" value="1"/>
</dbReference>
<dbReference type="Gene3D" id="3.40.630.30">
    <property type="match status" value="1"/>
</dbReference>
<dbReference type="RefSeq" id="WP_035508391.1">
    <property type="nucleotide sequence ID" value="NZ_CCDH010000003.1"/>
</dbReference>
<keyword evidence="2" id="KW-0012">Acyltransferase</keyword>
<dbReference type="Proteomes" id="UP000028868">
    <property type="component" value="Unassembled WGS sequence"/>
</dbReference>
<evidence type="ECO:0000259" key="3">
    <source>
        <dbReference type="PROSITE" id="PS51186"/>
    </source>
</evidence>
<dbReference type="InterPro" id="IPR016181">
    <property type="entry name" value="Acyl_CoA_acyltransferase"/>
</dbReference>
<dbReference type="CDD" id="cd04301">
    <property type="entry name" value="NAT_SF"/>
    <property type="match status" value="1"/>
</dbReference>
<accession>A0A024P6H8</accession>